<dbReference type="SUPFAM" id="SSF56235">
    <property type="entry name" value="N-terminal nucleophile aminohydrolases (Ntn hydrolases)"/>
    <property type="match status" value="1"/>
</dbReference>
<keyword evidence="6 9" id="KW-0061">Asparagine biosynthesis</keyword>
<evidence type="ECO:0000256" key="7">
    <source>
        <dbReference type="ARBA" id="ARBA00022962"/>
    </source>
</evidence>
<gene>
    <name evidence="13" type="ORF">AN221_35005</name>
</gene>
<evidence type="ECO:0000256" key="2">
    <source>
        <dbReference type="ARBA" id="ARBA00005752"/>
    </source>
</evidence>
<evidence type="ECO:0000259" key="12">
    <source>
        <dbReference type="PROSITE" id="PS51278"/>
    </source>
</evidence>
<dbReference type="InterPro" id="IPR029055">
    <property type="entry name" value="Ntn_hydrolases_N"/>
</dbReference>
<feature type="site" description="Important for beta-aspartyl-AMP intermediate formation" evidence="11">
    <location>
        <position position="382"/>
    </location>
</feature>
<evidence type="ECO:0000256" key="9">
    <source>
        <dbReference type="PIRSR" id="PIRSR001589-1"/>
    </source>
</evidence>
<evidence type="ECO:0000256" key="3">
    <source>
        <dbReference type="ARBA" id="ARBA00012737"/>
    </source>
</evidence>
<keyword evidence="9" id="KW-0028">Amino-acid biosynthesis</keyword>
<dbReference type="PANTHER" id="PTHR43284">
    <property type="entry name" value="ASPARAGINE SYNTHETASE (GLUTAMINE-HYDROLYZING)"/>
    <property type="match status" value="1"/>
</dbReference>
<comment type="caution">
    <text evidence="13">The sequence shown here is derived from an EMBL/GenBank/DDBJ whole genome shotgun (WGS) entry which is preliminary data.</text>
</comment>
<feature type="domain" description="Glutamine amidotransferase type-2" evidence="12">
    <location>
        <begin position="2"/>
        <end position="215"/>
    </location>
</feature>
<protein>
    <recommendedName>
        <fullName evidence="3">asparagine synthase (glutamine-hydrolyzing)</fullName>
        <ecNumber evidence="3">6.3.5.4</ecNumber>
    </recommendedName>
</protein>
<dbReference type="Proteomes" id="UP000175971">
    <property type="component" value="Unassembled WGS sequence"/>
</dbReference>
<dbReference type="PIRSF" id="PIRSF001589">
    <property type="entry name" value="Asn_synthetase_glu-h"/>
    <property type="match status" value="1"/>
</dbReference>
<organism evidence="13 14">
    <name type="scientific">Streptomyces nanshensis</name>
    <dbReference type="NCBI Taxonomy" id="518642"/>
    <lineage>
        <taxon>Bacteria</taxon>
        <taxon>Bacillati</taxon>
        <taxon>Actinomycetota</taxon>
        <taxon>Actinomycetes</taxon>
        <taxon>Kitasatosporales</taxon>
        <taxon>Streptomycetaceae</taxon>
        <taxon>Streptomyces</taxon>
    </lineage>
</organism>
<accession>A0A1E7LIG6</accession>
<dbReference type="AlphaFoldDB" id="A0A1E7LIG6"/>
<dbReference type="RefSeq" id="WP_070204237.1">
    <property type="nucleotide sequence ID" value="NZ_LJGZ01000105.1"/>
</dbReference>
<dbReference type="Pfam" id="PF00733">
    <property type="entry name" value="Asn_synthase"/>
    <property type="match status" value="1"/>
</dbReference>
<dbReference type="PROSITE" id="PS51278">
    <property type="entry name" value="GATASE_TYPE_2"/>
    <property type="match status" value="1"/>
</dbReference>
<keyword evidence="5 10" id="KW-0067">ATP-binding</keyword>
<name>A0A1E7LIG6_9ACTN</name>
<feature type="binding site" evidence="10">
    <location>
        <begin position="380"/>
        <end position="381"/>
    </location>
    <ligand>
        <name>ATP</name>
        <dbReference type="ChEBI" id="CHEBI:30616"/>
    </ligand>
</feature>
<dbReference type="InterPro" id="IPR001962">
    <property type="entry name" value="Asn_synthase"/>
</dbReference>
<comment type="catalytic activity">
    <reaction evidence="8">
        <text>L-aspartate + L-glutamine + ATP + H2O = L-asparagine + L-glutamate + AMP + diphosphate + H(+)</text>
        <dbReference type="Rhea" id="RHEA:12228"/>
        <dbReference type="ChEBI" id="CHEBI:15377"/>
        <dbReference type="ChEBI" id="CHEBI:15378"/>
        <dbReference type="ChEBI" id="CHEBI:29985"/>
        <dbReference type="ChEBI" id="CHEBI:29991"/>
        <dbReference type="ChEBI" id="CHEBI:30616"/>
        <dbReference type="ChEBI" id="CHEBI:33019"/>
        <dbReference type="ChEBI" id="CHEBI:58048"/>
        <dbReference type="ChEBI" id="CHEBI:58359"/>
        <dbReference type="ChEBI" id="CHEBI:456215"/>
        <dbReference type="EC" id="6.3.5.4"/>
    </reaction>
</comment>
<dbReference type="EC" id="6.3.5.4" evidence="3"/>
<dbReference type="InterPro" id="IPR051786">
    <property type="entry name" value="ASN_synthetase/amidase"/>
</dbReference>
<dbReference type="GO" id="GO:0006529">
    <property type="term" value="P:asparagine biosynthetic process"/>
    <property type="evidence" value="ECO:0007669"/>
    <property type="project" value="UniProtKB-KW"/>
</dbReference>
<evidence type="ECO:0000256" key="8">
    <source>
        <dbReference type="ARBA" id="ARBA00048741"/>
    </source>
</evidence>
<feature type="binding site" evidence="10">
    <location>
        <position position="294"/>
    </location>
    <ligand>
        <name>ATP</name>
        <dbReference type="ChEBI" id="CHEBI:30616"/>
    </ligand>
</feature>
<dbReference type="InterPro" id="IPR006426">
    <property type="entry name" value="Asn_synth_AEB"/>
</dbReference>
<evidence type="ECO:0000313" key="14">
    <source>
        <dbReference type="Proteomes" id="UP000175971"/>
    </source>
</evidence>
<dbReference type="SUPFAM" id="SSF52402">
    <property type="entry name" value="Adenine nucleotide alpha hydrolases-like"/>
    <property type="match status" value="1"/>
</dbReference>
<dbReference type="CDD" id="cd01991">
    <property type="entry name" value="Asn_synthase_B_C"/>
    <property type="match status" value="1"/>
</dbReference>
<keyword evidence="4 10" id="KW-0547">Nucleotide-binding</keyword>
<evidence type="ECO:0000256" key="5">
    <source>
        <dbReference type="ARBA" id="ARBA00022840"/>
    </source>
</evidence>
<sequence length="618" mass="69208">MCGLAGWVGYDRDLTQLGATAQAMTATMACRGPDDEGVWTDPHVALGHCRLSVIDLEGGRQPMHVTAPDDGLPTVVYTGEVYNFLELKEELSGLGHEFRTSSDTEVVLHAYLQWGEEFAERLNGMYALAIWDPRTEELLLVRDRMGVKPLFYYPTRDGVLFGSEAKAILAHPEAEAVVDREGLAEIFAIINTPGHAVFKGMHEVVPGTIVRFTKAGHSVRTYWELTAHPHGDDLDTTIARVRELLDDIVRRQLIADVPVGTLLSGGLDSSALTALAAKAFRDQGRTERVKAFSIDFKGNDEAFAGNGIWQDPDTPYAVEVAEKCGAEHIIVELENADVLDESIRSRVLRCQDLPISTGDMEHSLLHLCTALKRQVTVALSGETADELFGGYNWFFDQEAVEGDTFPWYDAWRRLGGLDTMKEIGLWDRLGLEEYVKTRYAEALAEVPRLEGESGREERMRELLYLNISRWENFLLDRKDRISMAASLEVRVPFTDHRLVEYVFNVPWEMKTFDGREKSLLRAAAADVLPESVLTRKKSPYPSTQDHEYVRALRDKVAALLHEGSPVLELVPAEGIQRLLDKPLESYAGLGGLWGTRAVMERLVEFNTWVTEYGVRVEA</sequence>
<dbReference type="GO" id="GO:0005524">
    <property type="term" value="F:ATP binding"/>
    <property type="evidence" value="ECO:0007669"/>
    <property type="project" value="UniProtKB-KW"/>
</dbReference>
<feature type="binding site" evidence="10">
    <location>
        <position position="103"/>
    </location>
    <ligand>
        <name>L-glutamine</name>
        <dbReference type="ChEBI" id="CHEBI:58359"/>
    </ligand>
</feature>
<evidence type="ECO:0000313" key="13">
    <source>
        <dbReference type="EMBL" id="OEV16015.1"/>
    </source>
</evidence>
<dbReference type="Pfam" id="PF13537">
    <property type="entry name" value="GATase_7"/>
    <property type="match status" value="1"/>
</dbReference>
<dbReference type="InterPro" id="IPR014729">
    <property type="entry name" value="Rossmann-like_a/b/a_fold"/>
</dbReference>
<dbReference type="PATRIC" id="fig|518642.7.peg.4191"/>
<evidence type="ECO:0000256" key="4">
    <source>
        <dbReference type="ARBA" id="ARBA00022741"/>
    </source>
</evidence>
<evidence type="ECO:0000256" key="10">
    <source>
        <dbReference type="PIRSR" id="PIRSR001589-2"/>
    </source>
</evidence>
<dbReference type="Gene3D" id="3.40.50.620">
    <property type="entry name" value="HUPs"/>
    <property type="match status" value="1"/>
</dbReference>
<dbReference type="Gene3D" id="3.60.20.10">
    <property type="entry name" value="Glutamine Phosphoribosylpyrophosphate, subunit 1, domain 1"/>
    <property type="match status" value="1"/>
</dbReference>
<evidence type="ECO:0000256" key="6">
    <source>
        <dbReference type="ARBA" id="ARBA00022888"/>
    </source>
</evidence>
<evidence type="ECO:0000256" key="11">
    <source>
        <dbReference type="PIRSR" id="PIRSR001589-3"/>
    </source>
</evidence>
<dbReference type="NCBIfam" id="TIGR01536">
    <property type="entry name" value="asn_synth_AEB"/>
    <property type="match status" value="1"/>
</dbReference>
<feature type="binding site" evidence="10">
    <location>
        <position position="262"/>
    </location>
    <ligand>
        <name>ATP</name>
        <dbReference type="ChEBI" id="CHEBI:30616"/>
    </ligand>
</feature>
<comment type="pathway">
    <text evidence="1">Amino-acid biosynthesis; L-asparagine biosynthesis; L-asparagine from L-aspartate (L-Gln route): step 1/1.</text>
</comment>
<dbReference type="EMBL" id="LJGZ01000105">
    <property type="protein sequence ID" value="OEV16015.1"/>
    <property type="molecule type" value="Genomic_DNA"/>
</dbReference>
<evidence type="ECO:0000256" key="1">
    <source>
        <dbReference type="ARBA" id="ARBA00005187"/>
    </source>
</evidence>
<dbReference type="InterPro" id="IPR033738">
    <property type="entry name" value="AsnB_N"/>
</dbReference>
<proteinExistence type="inferred from homology"/>
<dbReference type="PANTHER" id="PTHR43284:SF1">
    <property type="entry name" value="ASPARAGINE SYNTHETASE"/>
    <property type="match status" value="1"/>
</dbReference>
<comment type="similarity">
    <text evidence="2">Belongs to the asparagine synthetase family.</text>
</comment>
<feature type="active site" description="For GATase activity" evidence="9">
    <location>
        <position position="2"/>
    </location>
</feature>
<keyword evidence="7 9" id="KW-0315">Glutamine amidotransferase</keyword>
<keyword evidence="14" id="KW-1185">Reference proteome</keyword>
<dbReference type="OrthoDB" id="9763290at2"/>
<reference evidence="13 14" key="1">
    <citation type="journal article" date="2016" name="Front. Microbiol.">
        <title>Comparative Genomics Analysis of Streptomyces Species Reveals Their Adaptation to the Marine Environment and Their Diversity at the Genomic Level.</title>
        <authorList>
            <person name="Tian X."/>
            <person name="Zhang Z."/>
            <person name="Yang T."/>
            <person name="Chen M."/>
            <person name="Li J."/>
            <person name="Chen F."/>
            <person name="Yang J."/>
            <person name="Li W."/>
            <person name="Zhang B."/>
            <person name="Zhang Z."/>
            <person name="Wu J."/>
            <person name="Zhang C."/>
            <person name="Long L."/>
            <person name="Xiao J."/>
        </authorList>
    </citation>
    <scope>NUCLEOTIDE SEQUENCE [LARGE SCALE GENOMIC DNA]</scope>
    <source>
        <strain evidence="13 14">SCSIO M10372</strain>
    </source>
</reference>
<dbReference type="GO" id="GO:0004066">
    <property type="term" value="F:asparagine synthase (glutamine-hydrolyzing) activity"/>
    <property type="evidence" value="ECO:0007669"/>
    <property type="project" value="UniProtKB-EC"/>
</dbReference>
<dbReference type="CDD" id="cd00712">
    <property type="entry name" value="AsnB"/>
    <property type="match status" value="1"/>
</dbReference>
<dbReference type="InterPro" id="IPR017932">
    <property type="entry name" value="GATase_2_dom"/>
</dbReference>
<dbReference type="GO" id="GO:0005829">
    <property type="term" value="C:cytosol"/>
    <property type="evidence" value="ECO:0007669"/>
    <property type="project" value="TreeGrafter"/>
</dbReference>